<evidence type="ECO:0000313" key="21">
    <source>
        <dbReference type="EMBL" id="OWF32175.1"/>
    </source>
</evidence>
<feature type="domain" description="PTS EIIC type-1" evidence="20">
    <location>
        <begin position="107"/>
        <end position="480"/>
    </location>
</feature>
<dbReference type="InterPro" id="IPR036878">
    <property type="entry name" value="Glu_permease_IIB"/>
</dbReference>
<keyword evidence="2" id="KW-0813">Transport</keyword>
<keyword evidence="7 17" id="KW-0812">Transmembrane</keyword>
<dbReference type="GO" id="GO:0015771">
    <property type="term" value="P:trehalose transport"/>
    <property type="evidence" value="ECO:0007669"/>
    <property type="project" value="TreeGrafter"/>
</dbReference>
<feature type="transmembrane region" description="Helical" evidence="17">
    <location>
        <begin position="372"/>
        <end position="391"/>
    </location>
</feature>
<dbReference type="PANTHER" id="PTHR30175:SF1">
    <property type="entry name" value="PTS SYSTEM ARBUTIN-, CELLOBIOSE-, AND SALICIN-SPECIFIC EIIBC COMPONENT-RELATED"/>
    <property type="match status" value="1"/>
</dbReference>
<evidence type="ECO:0000256" key="15">
    <source>
        <dbReference type="ARBA" id="ARBA00081008"/>
    </source>
</evidence>
<dbReference type="PROSITE" id="PS51103">
    <property type="entry name" value="PTS_EIIC_TYPE_1"/>
    <property type="match status" value="1"/>
</dbReference>
<evidence type="ECO:0000256" key="8">
    <source>
        <dbReference type="ARBA" id="ARBA00022777"/>
    </source>
</evidence>
<evidence type="ECO:0000256" key="2">
    <source>
        <dbReference type="ARBA" id="ARBA00022448"/>
    </source>
</evidence>
<evidence type="ECO:0000259" key="20">
    <source>
        <dbReference type="PROSITE" id="PS51103"/>
    </source>
</evidence>
<protein>
    <recommendedName>
        <fullName evidence="14">PTS system sucrose-specific EIIBCA component</fullName>
        <ecNumber evidence="11">2.7.1.211</ecNumber>
    </recommendedName>
    <alternativeName>
        <fullName evidence="15">EIIBCA-Scr</fullName>
    </alternativeName>
</protein>
<dbReference type="GO" id="GO:0090589">
    <property type="term" value="F:protein-phosphocysteine-trehalose phosphotransferase system transporter activity"/>
    <property type="evidence" value="ECO:0007669"/>
    <property type="project" value="TreeGrafter"/>
</dbReference>
<dbReference type="Pfam" id="PF02378">
    <property type="entry name" value="PTS_EIIC"/>
    <property type="match status" value="1"/>
</dbReference>
<keyword evidence="3" id="KW-1003">Cell membrane</keyword>
<dbReference type="PROSITE" id="PS51098">
    <property type="entry name" value="PTS_EIIB_TYPE_1"/>
    <property type="match status" value="1"/>
</dbReference>
<keyword evidence="9 17" id="KW-1133">Transmembrane helix</keyword>
<dbReference type="FunFam" id="3.30.1360.60:FF:000001">
    <property type="entry name" value="PTS system glucose-specific IIBC component PtsG"/>
    <property type="match status" value="1"/>
</dbReference>
<gene>
    <name evidence="21" type="ORF">LKACC12383_02200</name>
</gene>
<evidence type="ECO:0000256" key="12">
    <source>
        <dbReference type="ARBA" id="ARBA00045139"/>
    </source>
</evidence>
<evidence type="ECO:0000256" key="1">
    <source>
        <dbReference type="ARBA" id="ARBA00004651"/>
    </source>
</evidence>
<dbReference type="PROSITE" id="PS51093">
    <property type="entry name" value="PTS_EIIA_TYPE_1"/>
    <property type="match status" value="1"/>
</dbReference>
<reference evidence="21 22" key="1">
    <citation type="submission" date="2017-03" db="EMBL/GenBank/DDBJ databases">
        <title>Genome sequence of Lactobacillus kimchii KACC 12383.</title>
        <authorList>
            <person name="Chun J."/>
        </authorList>
    </citation>
    <scope>NUCLEOTIDE SEQUENCE [LARGE SCALE GENOMIC DNA]</scope>
    <source>
        <strain evidence="21 22">KACC 12383</strain>
    </source>
</reference>
<feature type="domain" description="PTS EIIB type-1" evidence="19">
    <location>
        <begin position="4"/>
        <end position="86"/>
    </location>
</feature>
<evidence type="ECO:0000256" key="14">
    <source>
        <dbReference type="ARBA" id="ARBA00074554"/>
    </source>
</evidence>
<comment type="caution">
    <text evidence="21">The sequence shown here is derived from an EMBL/GenBank/DDBJ whole genome shotgun (WGS) entry which is preliminary data.</text>
</comment>
<dbReference type="PANTHER" id="PTHR30175">
    <property type="entry name" value="PHOSPHOTRANSFERASE SYSTEM TRANSPORT PROTEIN"/>
    <property type="match status" value="1"/>
</dbReference>
<dbReference type="Pfam" id="PF00367">
    <property type="entry name" value="PTS_EIIB"/>
    <property type="match status" value="1"/>
</dbReference>
<evidence type="ECO:0000256" key="10">
    <source>
        <dbReference type="ARBA" id="ARBA00023136"/>
    </source>
</evidence>
<dbReference type="Gene3D" id="3.30.1360.60">
    <property type="entry name" value="Glucose permease domain IIB"/>
    <property type="match status" value="1"/>
</dbReference>
<dbReference type="Pfam" id="PF00358">
    <property type="entry name" value="PTS_EIIA_1"/>
    <property type="match status" value="1"/>
</dbReference>
<keyword evidence="5 21" id="KW-0808">Transferase</keyword>
<dbReference type="Gene3D" id="2.70.70.10">
    <property type="entry name" value="Glucose Permease (Domain IIA)"/>
    <property type="match status" value="1"/>
</dbReference>
<feature type="transmembrane region" description="Helical" evidence="17">
    <location>
        <begin position="146"/>
        <end position="166"/>
    </location>
</feature>
<evidence type="ECO:0000256" key="4">
    <source>
        <dbReference type="ARBA" id="ARBA00022597"/>
    </source>
</evidence>
<comment type="function">
    <text evidence="12">The phosphoenolpyruvate-dependent sugar phosphotransferase system (sugar PTS), a major carbohydrate active transport system, catalyzes the phosphorylation of incoming sugar substrates concomitantly with their translocation across the cell membrane. This system is involved in sucrose transport.</text>
</comment>
<comment type="subcellular location">
    <subcellularLocation>
        <location evidence="1">Cell membrane</location>
        <topology evidence="1">Multi-pass membrane protein</topology>
    </subcellularLocation>
</comment>
<evidence type="ECO:0000256" key="11">
    <source>
        <dbReference type="ARBA" id="ARBA00044053"/>
    </source>
</evidence>
<keyword evidence="4" id="KW-0762">Sugar transport</keyword>
<evidence type="ECO:0000256" key="5">
    <source>
        <dbReference type="ARBA" id="ARBA00022679"/>
    </source>
</evidence>
<dbReference type="CDD" id="cd00212">
    <property type="entry name" value="PTS_IIB_glc"/>
    <property type="match status" value="1"/>
</dbReference>
<evidence type="ECO:0000256" key="17">
    <source>
        <dbReference type="SAM" id="Phobius"/>
    </source>
</evidence>
<sequence length="642" mass="69367">MAYDTLAQDILDNIGGKSNIKNLTHCVTRLRFVLKDESKANTEVIKDMDGVITVVKSGGQYQVVIGNAVTDVYNAFLKVSGFNPENSETTEHEETNEKKSILNTFIDLVSGIFTPILPAMMAAGMIKGFNALFFALGFYTKTSGTYIILQSAGDALFYFLPVFLGYTSAKKFGLKPFIGMLMGAALVYPDIVAATVSGKTLMTLFAGSAFQSAIHIKFLGIPVILMQYKSSVIPIIAATYLASKVEKILTKVIPKIVATALVPFLTVLISVPLTFLIVGPIITWAGDLVGKGILAIYHLSPVITGMVLGALWPVLIIFGLHWGVVPITMNNLAVLGYDPLWANAIYTPLATAGVVLAIIIKTKSNKLRETATPAFISAIFGITEPAIYGVTLPRKKVFAGGMIAGGCAGLISGIFRTKMYIMGATGIFSIPSFIGPKGMDSSFYGYLIAMVVAFVVGFIVTFFFMYKPVTDGKKVNKQSNFNDDNLEKESVLPVGAQNIFDISSPLKGNLKKLSDLQDEVFSKGLLGKGFAVTPKDGKIYAPFDGTVDVLFPTKHAIGLESNTGVKLMIHVGMDTVNLKGKYFTAHVKQGDSVKQGELLLDFDVPKIKEAGYVVDTPVIVTDTNKYLDVVPDFKQRELHVII</sequence>
<dbReference type="InterPro" id="IPR011297">
    <property type="entry name" value="PTS_IIABC_b_glu"/>
</dbReference>
<dbReference type="PROSITE" id="PS01035">
    <property type="entry name" value="PTS_EIIB_TYPE_1_CYS"/>
    <property type="match status" value="1"/>
</dbReference>
<feature type="transmembrane region" description="Helical" evidence="17">
    <location>
        <begin position="256"/>
        <end position="282"/>
    </location>
</feature>
<feature type="transmembrane region" description="Helical" evidence="17">
    <location>
        <begin position="340"/>
        <end position="360"/>
    </location>
</feature>
<proteinExistence type="predicted"/>
<dbReference type="NCBIfam" id="TIGR00830">
    <property type="entry name" value="PTBA"/>
    <property type="match status" value="1"/>
</dbReference>
<feature type="active site" description="Phosphocysteine intermediate; for EIIB activity" evidence="16">
    <location>
        <position position="26"/>
    </location>
</feature>
<evidence type="ECO:0000256" key="7">
    <source>
        <dbReference type="ARBA" id="ARBA00022692"/>
    </source>
</evidence>
<dbReference type="InterPro" id="IPR001127">
    <property type="entry name" value="PTS_EIIA_1_perm"/>
</dbReference>
<dbReference type="EC" id="2.7.1.211" evidence="11"/>
<feature type="transmembrane region" description="Helical" evidence="17">
    <location>
        <begin position="420"/>
        <end position="437"/>
    </location>
</feature>
<feature type="transmembrane region" description="Helical" evidence="17">
    <location>
        <begin position="105"/>
        <end position="126"/>
    </location>
</feature>
<evidence type="ECO:0000256" key="13">
    <source>
        <dbReference type="ARBA" id="ARBA00048931"/>
    </source>
</evidence>
<evidence type="ECO:0000313" key="22">
    <source>
        <dbReference type="Proteomes" id="UP000196649"/>
    </source>
</evidence>
<dbReference type="InterPro" id="IPR013013">
    <property type="entry name" value="PTS_EIIC_1"/>
</dbReference>
<dbReference type="PROSITE" id="PS00371">
    <property type="entry name" value="PTS_EIIA_TYPE_1_HIS"/>
    <property type="match status" value="1"/>
</dbReference>
<dbReference type="InterPro" id="IPR003352">
    <property type="entry name" value="PTS_EIIC"/>
</dbReference>
<organism evidence="21 22">
    <name type="scientific">Companilactobacillus kimchii</name>
    <dbReference type="NCBI Taxonomy" id="2801452"/>
    <lineage>
        <taxon>Bacteria</taxon>
        <taxon>Bacillati</taxon>
        <taxon>Bacillota</taxon>
        <taxon>Bacilli</taxon>
        <taxon>Lactobacillales</taxon>
        <taxon>Lactobacillaceae</taxon>
        <taxon>Companilactobacillus</taxon>
    </lineage>
</organism>
<dbReference type="FunFam" id="2.70.70.10:FF:000001">
    <property type="entry name" value="PTS system glucose-specific IIA component"/>
    <property type="match status" value="1"/>
</dbReference>
<keyword evidence="8" id="KW-0418">Kinase</keyword>
<dbReference type="InterPro" id="IPR001996">
    <property type="entry name" value="PTS_IIB_1"/>
</dbReference>
<feature type="domain" description="PTS EIIA type-1" evidence="18">
    <location>
        <begin position="518"/>
        <end position="622"/>
    </location>
</feature>
<dbReference type="GO" id="GO:0005886">
    <property type="term" value="C:plasma membrane"/>
    <property type="evidence" value="ECO:0007669"/>
    <property type="project" value="UniProtKB-SubCell"/>
</dbReference>
<dbReference type="SUPFAM" id="SSF55604">
    <property type="entry name" value="Glucose permease domain IIB"/>
    <property type="match status" value="1"/>
</dbReference>
<accession>A0A210P6R1</accession>
<comment type="catalytic activity">
    <reaction evidence="13">
        <text>N(pros)-phospho-L-histidyl-[protein](out) + sucrose = sucrose 6(G)-phosphate(in) + L-histidyl-[protein]</text>
        <dbReference type="Rhea" id="RHEA:49236"/>
        <dbReference type="Rhea" id="RHEA-COMP:9745"/>
        <dbReference type="Rhea" id="RHEA-COMP:9746"/>
        <dbReference type="ChEBI" id="CHEBI:17992"/>
        <dbReference type="ChEBI" id="CHEBI:29979"/>
        <dbReference type="ChEBI" id="CHEBI:64837"/>
        <dbReference type="ChEBI" id="CHEBI:91002"/>
        <dbReference type="EC" id="2.7.1.211"/>
    </reaction>
</comment>
<dbReference type="Proteomes" id="UP000196649">
    <property type="component" value="Unassembled WGS sequence"/>
</dbReference>
<dbReference type="GO" id="GO:0008982">
    <property type="term" value="F:protein-N(PI)-phosphohistidine-sugar phosphotransferase activity"/>
    <property type="evidence" value="ECO:0007669"/>
    <property type="project" value="InterPro"/>
</dbReference>
<dbReference type="GO" id="GO:0016301">
    <property type="term" value="F:kinase activity"/>
    <property type="evidence" value="ECO:0007669"/>
    <property type="project" value="UniProtKB-KW"/>
</dbReference>
<evidence type="ECO:0000259" key="18">
    <source>
        <dbReference type="PROSITE" id="PS51093"/>
    </source>
</evidence>
<evidence type="ECO:0000256" key="9">
    <source>
        <dbReference type="ARBA" id="ARBA00022989"/>
    </source>
</evidence>
<keyword evidence="10 17" id="KW-0472">Membrane</keyword>
<dbReference type="RefSeq" id="WP_054643247.1">
    <property type="nucleotide sequence ID" value="NZ_LNUB01000047.1"/>
</dbReference>
<dbReference type="InterPro" id="IPR018113">
    <property type="entry name" value="PTrfase_EIIB_Cys"/>
</dbReference>
<feature type="transmembrane region" description="Helical" evidence="17">
    <location>
        <begin position="443"/>
        <end position="466"/>
    </location>
</feature>
<evidence type="ECO:0000256" key="3">
    <source>
        <dbReference type="ARBA" id="ARBA00022475"/>
    </source>
</evidence>
<dbReference type="InterPro" id="IPR011055">
    <property type="entry name" value="Dup_hybrid_motif"/>
</dbReference>
<dbReference type="NCBIfam" id="TIGR01995">
    <property type="entry name" value="PTS-II-ABC-beta"/>
    <property type="match status" value="1"/>
</dbReference>
<dbReference type="SUPFAM" id="SSF51261">
    <property type="entry name" value="Duplicated hybrid motif"/>
    <property type="match status" value="1"/>
</dbReference>
<dbReference type="InterPro" id="IPR050558">
    <property type="entry name" value="PTS_Sugar-Specific_Components"/>
</dbReference>
<keyword evidence="6" id="KW-0598">Phosphotransferase system</keyword>
<dbReference type="AlphaFoldDB" id="A0A210P6R1"/>
<feature type="transmembrane region" description="Helical" evidence="17">
    <location>
        <begin position="294"/>
        <end position="320"/>
    </location>
</feature>
<dbReference type="GO" id="GO:0009401">
    <property type="term" value="P:phosphoenolpyruvate-dependent sugar phosphotransferase system"/>
    <property type="evidence" value="ECO:0007669"/>
    <property type="project" value="UniProtKB-KW"/>
</dbReference>
<evidence type="ECO:0000256" key="6">
    <source>
        <dbReference type="ARBA" id="ARBA00022683"/>
    </source>
</evidence>
<feature type="transmembrane region" description="Helical" evidence="17">
    <location>
        <begin position="397"/>
        <end position="415"/>
    </location>
</feature>
<evidence type="ECO:0000259" key="19">
    <source>
        <dbReference type="PROSITE" id="PS51098"/>
    </source>
</evidence>
<evidence type="ECO:0000256" key="16">
    <source>
        <dbReference type="PROSITE-ProRule" id="PRU00421"/>
    </source>
</evidence>
<dbReference type="EMBL" id="MXAL01000011">
    <property type="protein sequence ID" value="OWF32175.1"/>
    <property type="molecule type" value="Genomic_DNA"/>
</dbReference>
<feature type="transmembrane region" description="Helical" evidence="17">
    <location>
        <begin position="178"/>
        <end position="198"/>
    </location>
</feature>
<name>A0A210P6R1_9LACO</name>